<evidence type="ECO:0000256" key="6">
    <source>
        <dbReference type="ARBA" id="ARBA00022989"/>
    </source>
</evidence>
<dbReference type="CDD" id="cd07765">
    <property type="entry name" value="KRAB_A-box"/>
    <property type="match status" value="1"/>
</dbReference>
<proteinExistence type="inferred from homology"/>
<evidence type="ECO:0000313" key="14">
    <source>
        <dbReference type="Proteomes" id="UP000694856"/>
    </source>
</evidence>
<feature type="domain" description="KRAB" evidence="13">
    <location>
        <begin position="8"/>
        <end position="79"/>
    </location>
</feature>
<dbReference type="InterPro" id="IPR001909">
    <property type="entry name" value="KRAB"/>
</dbReference>
<sequence length="156" mass="17631">MTKVQGSLLFEDVAVDFTWEEWQLLAPDQKALYRDVMLENYSHLVSVGLQSSKPAEIFKLKQGDQPWLEEENTPGQNSPVAAQFSSCTGTRRGCKTSLRSTSPPHPPLRSEPPKPSFSWHKKRVQNIHRINVSSTSSPETRATKTILLLVEMKKLN</sequence>
<protein>
    <recommendedName>
        <fullName evidence="11">Vomeronasal type-1 receptor</fullName>
    </recommendedName>
</protein>
<dbReference type="Pfam" id="PF03402">
    <property type="entry name" value="V1R"/>
    <property type="match status" value="1"/>
</dbReference>
<dbReference type="PANTHER" id="PTHR23232">
    <property type="entry name" value="KRAB DOMAIN C2H2 ZINC FINGER"/>
    <property type="match status" value="1"/>
</dbReference>
<dbReference type="InterPro" id="IPR050169">
    <property type="entry name" value="Krueppel_C2H2_ZnF"/>
</dbReference>
<keyword evidence="10 11" id="KW-0807">Transducer</keyword>
<dbReference type="RefSeq" id="XP_032343668.1">
    <property type="nucleotide sequence ID" value="XM_032487777.1"/>
</dbReference>
<keyword evidence="4 11" id="KW-0589">Pheromone response</keyword>
<feature type="compositionally biased region" description="Polar residues" evidence="12">
    <location>
        <begin position="73"/>
        <end position="89"/>
    </location>
</feature>
<evidence type="ECO:0000256" key="12">
    <source>
        <dbReference type="SAM" id="MobiDB-lite"/>
    </source>
</evidence>
<dbReference type="GeneID" id="102506640"/>
<evidence type="ECO:0000256" key="11">
    <source>
        <dbReference type="RuleBase" id="RU364061"/>
    </source>
</evidence>
<dbReference type="InterPro" id="IPR004072">
    <property type="entry name" value="Vmron_rcpt_1"/>
</dbReference>
<feature type="region of interest" description="Disordered" evidence="12">
    <location>
        <begin position="67"/>
        <end position="119"/>
    </location>
</feature>
<dbReference type="Proteomes" id="UP000694856">
    <property type="component" value="Chromosome 9"/>
</dbReference>
<evidence type="ECO:0000313" key="15">
    <source>
        <dbReference type="RefSeq" id="XP_032343668.1"/>
    </source>
</evidence>
<evidence type="ECO:0000256" key="4">
    <source>
        <dbReference type="ARBA" id="ARBA00022507"/>
    </source>
</evidence>
<evidence type="ECO:0000256" key="2">
    <source>
        <dbReference type="ARBA" id="ARBA00010663"/>
    </source>
</evidence>
<evidence type="ECO:0000256" key="9">
    <source>
        <dbReference type="ARBA" id="ARBA00023170"/>
    </source>
</evidence>
<evidence type="ECO:0000256" key="3">
    <source>
        <dbReference type="ARBA" id="ARBA00022475"/>
    </source>
</evidence>
<organism evidence="14 15">
    <name type="scientific">Camelus ferus</name>
    <name type="common">Wild bactrian camel</name>
    <name type="synonym">Camelus bactrianus ferus</name>
    <dbReference type="NCBI Taxonomy" id="419612"/>
    <lineage>
        <taxon>Eukaryota</taxon>
        <taxon>Metazoa</taxon>
        <taxon>Chordata</taxon>
        <taxon>Craniata</taxon>
        <taxon>Vertebrata</taxon>
        <taxon>Euteleostomi</taxon>
        <taxon>Mammalia</taxon>
        <taxon>Eutheria</taxon>
        <taxon>Laurasiatheria</taxon>
        <taxon>Artiodactyla</taxon>
        <taxon>Tylopoda</taxon>
        <taxon>Camelidae</taxon>
        <taxon>Camelus</taxon>
    </lineage>
</organism>
<dbReference type="SMART" id="SM00349">
    <property type="entry name" value="KRAB"/>
    <property type="match status" value="1"/>
</dbReference>
<dbReference type="SUPFAM" id="SSF109640">
    <property type="entry name" value="KRAB domain (Kruppel-associated box)"/>
    <property type="match status" value="1"/>
</dbReference>
<dbReference type="InterPro" id="IPR036051">
    <property type="entry name" value="KRAB_dom_sf"/>
</dbReference>
<dbReference type="PANTHER" id="PTHR23232:SF163">
    <property type="entry name" value="ZINC FINGER PROTEIN 589"/>
    <property type="match status" value="1"/>
</dbReference>
<dbReference type="GO" id="GO:0019236">
    <property type="term" value="P:response to pheromone"/>
    <property type="evidence" value="ECO:0007669"/>
    <property type="project" value="UniProtKB-KW"/>
</dbReference>
<accession>A0A8B8TP97</accession>
<dbReference type="GO" id="GO:0006355">
    <property type="term" value="P:regulation of DNA-templated transcription"/>
    <property type="evidence" value="ECO:0007669"/>
    <property type="project" value="InterPro"/>
</dbReference>
<comment type="similarity">
    <text evidence="2 11">Belongs to the G-protein coupled receptor 1 family.</text>
</comment>
<keyword evidence="6" id="KW-1133">Transmembrane helix</keyword>
<keyword evidence="14" id="KW-1185">Reference proteome</keyword>
<feature type="compositionally biased region" description="Pro residues" evidence="12">
    <location>
        <begin position="103"/>
        <end position="115"/>
    </location>
</feature>
<keyword evidence="7 11" id="KW-0297">G-protein coupled receptor</keyword>
<evidence type="ECO:0000256" key="10">
    <source>
        <dbReference type="ARBA" id="ARBA00023224"/>
    </source>
</evidence>
<gene>
    <name evidence="15" type="primary">LOC102506640</name>
</gene>
<dbReference type="AlphaFoldDB" id="A0A8B8TP97"/>
<dbReference type="GO" id="GO:0005886">
    <property type="term" value="C:plasma membrane"/>
    <property type="evidence" value="ECO:0007669"/>
    <property type="project" value="UniProtKB-SubCell"/>
</dbReference>
<keyword evidence="5" id="KW-0812">Transmembrane</keyword>
<comment type="subcellular location">
    <subcellularLocation>
        <location evidence="1 11">Cell membrane</location>
        <topology evidence="1 11">Multi-pass membrane protein</topology>
    </subcellularLocation>
</comment>
<evidence type="ECO:0000256" key="7">
    <source>
        <dbReference type="ARBA" id="ARBA00023040"/>
    </source>
</evidence>
<evidence type="ECO:0000256" key="1">
    <source>
        <dbReference type="ARBA" id="ARBA00004651"/>
    </source>
</evidence>
<name>A0A8B8TP97_CAMFR</name>
<evidence type="ECO:0000256" key="5">
    <source>
        <dbReference type="ARBA" id="ARBA00022692"/>
    </source>
</evidence>
<keyword evidence="3 11" id="KW-1003">Cell membrane</keyword>
<evidence type="ECO:0000259" key="13">
    <source>
        <dbReference type="PROSITE" id="PS50805"/>
    </source>
</evidence>
<dbReference type="PROSITE" id="PS50805">
    <property type="entry name" value="KRAB"/>
    <property type="match status" value="1"/>
</dbReference>
<reference evidence="15" key="1">
    <citation type="submission" date="2025-08" db="UniProtKB">
        <authorList>
            <consortium name="RefSeq"/>
        </authorList>
    </citation>
    <scope>IDENTIFICATION</scope>
    <source>
        <tissue evidence="15">Ear skin</tissue>
    </source>
</reference>
<dbReference type="GO" id="GO:0016503">
    <property type="term" value="F:pheromone receptor activity"/>
    <property type="evidence" value="ECO:0007669"/>
    <property type="project" value="InterPro"/>
</dbReference>
<evidence type="ECO:0000256" key="8">
    <source>
        <dbReference type="ARBA" id="ARBA00023136"/>
    </source>
</evidence>
<dbReference type="Pfam" id="PF01352">
    <property type="entry name" value="KRAB"/>
    <property type="match status" value="1"/>
</dbReference>
<keyword evidence="9 11" id="KW-0675">Receptor</keyword>
<keyword evidence="8" id="KW-0472">Membrane</keyword>
<dbReference type="Gene3D" id="6.10.140.140">
    <property type="match status" value="1"/>
</dbReference>